<dbReference type="AlphaFoldDB" id="A0A8C8VP15"/>
<evidence type="ECO:0000313" key="4">
    <source>
        <dbReference type="Proteomes" id="UP000694393"/>
    </source>
</evidence>
<dbReference type="PROSITE" id="PS50835">
    <property type="entry name" value="IG_LIKE"/>
    <property type="match status" value="1"/>
</dbReference>
<accession>A0A8C8VP15</accession>
<dbReference type="SUPFAM" id="SSF48726">
    <property type="entry name" value="Immunoglobulin"/>
    <property type="match status" value="1"/>
</dbReference>
<dbReference type="Proteomes" id="UP000694393">
    <property type="component" value="Unplaced"/>
</dbReference>
<name>A0A8C8VP15_9SAUR</name>
<reference evidence="3" key="2">
    <citation type="submission" date="2025-09" db="UniProtKB">
        <authorList>
            <consortium name="Ensembl"/>
        </authorList>
    </citation>
    <scope>IDENTIFICATION</scope>
</reference>
<dbReference type="Pfam" id="PF07686">
    <property type="entry name" value="V-set"/>
    <property type="match status" value="1"/>
</dbReference>
<sequence length="159" mass="17815">MAWVLACLSLLRFCCFLGFALTVSLSLVPPNKHPALHQPLILRVSKGDSVTLPCSCEPCNFTDFHSKWEFWGGHGAPTTLQIIAMRTSSKLNVRELGSKFSVTHQRNSQSLLVIKNVRINDTGTYICTMTTRVPPPTYIFKGYGTRLEVYGKNHFIVNL</sequence>
<dbReference type="SMART" id="SM00409">
    <property type="entry name" value="IG"/>
    <property type="match status" value="1"/>
</dbReference>
<dbReference type="InterPro" id="IPR013783">
    <property type="entry name" value="Ig-like_fold"/>
</dbReference>
<dbReference type="InterPro" id="IPR007110">
    <property type="entry name" value="Ig-like_dom"/>
</dbReference>
<feature type="chain" id="PRO_5034031747" description="Ig-like domain-containing protein" evidence="1">
    <location>
        <begin position="23"/>
        <end position="159"/>
    </location>
</feature>
<keyword evidence="1" id="KW-0732">Signal</keyword>
<dbReference type="InterPro" id="IPR003599">
    <property type="entry name" value="Ig_sub"/>
</dbReference>
<evidence type="ECO:0000313" key="3">
    <source>
        <dbReference type="Ensembl" id="ENSPCEP00000022159.1"/>
    </source>
</evidence>
<feature type="domain" description="Ig-like" evidence="2">
    <location>
        <begin position="34"/>
        <end position="130"/>
    </location>
</feature>
<dbReference type="InterPro" id="IPR036179">
    <property type="entry name" value="Ig-like_dom_sf"/>
</dbReference>
<keyword evidence="4" id="KW-1185">Reference proteome</keyword>
<protein>
    <recommendedName>
        <fullName evidence="2">Ig-like domain-containing protein</fullName>
    </recommendedName>
</protein>
<reference evidence="3" key="1">
    <citation type="submission" date="2025-08" db="UniProtKB">
        <authorList>
            <consortium name="Ensembl"/>
        </authorList>
    </citation>
    <scope>IDENTIFICATION</scope>
</reference>
<dbReference type="CDD" id="cd00099">
    <property type="entry name" value="IgV"/>
    <property type="match status" value="1"/>
</dbReference>
<evidence type="ECO:0000259" key="2">
    <source>
        <dbReference type="PROSITE" id="PS50835"/>
    </source>
</evidence>
<dbReference type="Ensembl" id="ENSPCET00000022909.1">
    <property type="protein sequence ID" value="ENSPCEP00000022159.1"/>
    <property type="gene ID" value="ENSPCEG00000016950.1"/>
</dbReference>
<dbReference type="InterPro" id="IPR013106">
    <property type="entry name" value="Ig_V-set"/>
</dbReference>
<feature type="signal peptide" evidence="1">
    <location>
        <begin position="1"/>
        <end position="22"/>
    </location>
</feature>
<dbReference type="SMART" id="SM00406">
    <property type="entry name" value="IGv"/>
    <property type="match status" value="1"/>
</dbReference>
<evidence type="ECO:0000256" key="1">
    <source>
        <dbReference type="SAM" id="SignalP"/>
    </source>
</evidence>
<organism evidence="3 4">
    <name type="scientific">Pelusios castaneus</name>
    <name type="common">West African mud turtle</name>
    <dbReference type="NCBI Taxonomy" id="367368"/>
    <lineage>
        <taxon>Eukaryota</taxon>
        <taxon>Metazoa</taxon>
        <taxon>Chordata</taxon>
        <taxon>Craniata</taxon>
        <taxon>Vertebrata</taxon>
        <taxon>Euteleostomi</taxon>
        <taxon>Archelosauria</taxon>
        <taxon>Testudinata</taxon>
        <taxon>Testudines</taxon>
        <taxon>Pleurodira</taxon>
        <taxon>Pelomedusidae</taxon>
        <taxon>Pelusios</taxon>
    </lineage>
</organism>
<dbReference type="Gene3D" id="2.60.40.10">
    <property type="entry name" value="Immunoglobulins"/>
    <property type="match status" value="1"/>
</dbReference>
<proteinExistence type="predicted"/>